<protein>
    <submittedName>
        <fullName evidence="1">Uncharacterized protein</fullName>
    </submittedName>
</protein>
<reference evidence="1 2" key="1">
    <citation type="submission" date="2017-09" db="EMBL/GenBank/DDBJ databases">
        <title>Depth-based differentiation of microbial function through sediment-hosted aquifers and enrichment of novel symbionts in the deep terrestrial subsurface.</title>
        <authorList>
            <person name="Probst A.J."/>
            <person name="Ladd B."/>
            <person name="Jarett J.K."/>
            <person name="Geller-Mcgrath D.E."/>
            <person name="Sieber C.M."/>
            <person name="Emerson J.B."/>
            <person name="Anantharaman K."/>
            <person name="Thomas B.C."/>
            <person name="Malmstrom R."/>
            <person name="Stieglmeier M."/>
            <person name="Klingl A."/>
            <person name="Woyke T."/>
            <person name="Ryan C.M."/>
            <person name="Banfield J.F."/>
        </authorList>
    </citation>
    <scope>NUCLEOTIDE SEQUENCE [LARGE SCALE GENOMIC DNA]</scope>
    <source>
        <strain evidence="1">CG_4_10_14_0_8_um_filter_42_10</strain>
    </source>
</reference>
<gene>
    <name evidence="1" type="ORF">COY66_00410</name>
</gene>
<accession>A0A2M7RKJ6</accession>
<dbReference type="EMBL" id="PFMD01000003">
    <property type="protein sequence ID" value="PIY97268.1"/>
    <property type="molecule type" value="Genomic_DNA"/>
</dbReference>
<dbReference type="AlphaFoldDB" id="A0A2M7RKJ6"/>
<organism evidence="1 2">
    <name type="scientific">Candidatus Kerfeldbacteria bacterium CG_4_10_14_0_8_um_filter_42_10</name>
    <dbReference type="NCBI Taxonomy" id="2014248"/>
    <lineage>
        <taxon>Bacteria</taxon>
        <taxon>Candidatus Kerfeldiibacteriota</taxon>
    </lineage>
</organism>
<comment type="caution">
    <text evidence="1">The sequence shown here is derived from an EMBL/GenBank/DDBJ whole genome shotgun (WGS) entry which is preliminary data.</text>
</comment>
<proteinExistence type="predicted"/>
<sequence>MLIGSFANPLWAEQPDQAIPPEELFQQIEASRQQTTHWGNCDVPYYFSTRRGGNVGSITWKEIKHFLRDSTVDVHMLIVSRGTQAWVKNLVNQKAPLVYLDLKDSRYQLLWPSLYGRGTNYRNFKIEGVQVSAWAGDRPEHGGVNYVVMKNGTVYPAHYEGSNFIVESSPVPQ</sequence>
<dbReference type="Proteomes" id="UP000230779">
    <property type="component" value="Unassembled WGS sequence"/>
</dbReference>
<evidence type="ECO:0000313" key="1">
    <source>
        <dbReference type="EMBL" id="PIY97268.1"/>
    </source>
</evidence>
<name>A0A2M7RKJ6_9BACT</name>
<evidence type="ECO:0000313" key="2">
    <source>
        <dbReference type="Proteomes" id="UP000230779"/>
    </source>
</evidence>